<name>A0AAJ5Z3C1_9BASI</name>
<feature type="region of interest" description="Disordered" evidence="1">
    <location>
        <begin position="1"/>
        <end position="103"/>
    </location>
</feature>
<evidence type="ECO:0000313" key="3">
    <source>
        <dbReference type="Proteomes" id="UP001217582"/>
    </source>
</evidence>
<dbReference type="GO" id="GO:0005730">
    <property type="term" value="C:nucleolus"/>
    <property type="evidence" value="ECO:0007669"/>
    <property type="project" value="TreeGrafter"/>
</dbReference>
<accession>A0AAJ5Z3C1</accession>
<evidence type="ECO:0000313" key="2">
    <source>
        <dbReference type="EMBL" id="WFD17548.1"/>
    </source>
</evidence>
<sequence length="103" mass="11468">MSSPYAFKPGGALKLKGDKSKKKKKSSASAKPPHEILAADKSSSTKYATTKAEQKFEEVQRKRQLREQARTEAHKSHKDKVDSFNAYLDSLSEHHDMPKIGPG</sequence>
<dbReference type="EMBL" id="CP119923">
    <property type="protein sequence ID" value="WFD17548.1"/>
    <property type="molecule type" value="Genomic_DNA"/>
</dbReference>
<dbReference type="Proteomes" id="UP001217582">
    <property type="component" value="Chromosome 8"/>
</dbReference>
<organism evidence="2 3">
    <name type="scientific">Malassezia arunalokei</name>
    <dbReference type="NCBI Taxonomy" id="1514897"/>
    <lineage>
        <taxon>Eukaryota</taxon>
        <taxon>Fungi</taxon>
        <taxon>Dikarya</taxon>
        <taxon>Basidiomycota</taxon>
        <taxon>Ustilaginomycotina</taxon>
        <taxon>Malasseziomycetes</taxon>
        <taxon>Malasseziales</taxon>
        <taxon>Malasseziaceae</taxon>
        <taxon>Malassezia</taxon>
    </lineage>
</organism>
<proteinExistence type="predicted"/>
<feature type="compositionally biased region" description="Basic and acidic residues" evidence="1">
    <location>
        <begin position="52"/>
        <end position="82"/>
    </location>
</feature>
<keyword evidence="3" id="KW-1185">Reference proteome</keyword>
<gene>
    <name evidence="2" type="ORF">MARU1_003604</name>
</gene>
<protein>
    <recommendedName>
        <fullName evidence="4">DUF1754-domain-containing protein</fullName>
    </recommendedName>
</protein>
<dbReference type="PANTHER" id="PTHR13282:SF6">
    <property type="entry name" value="PROTEIN FAM32A"/>
    <property type="match status" value="1"/>
</dbReference>
<feature type="compositionally biased region" description="Basic and acidic residues" evidence="1">
    <location>
        <begin position="91"/>
        <end position="103"/>
    </location>
</feature>
<dbReference type="AlphaFoldDB" id="A0AAJ5Z3C1"/>
<dbReference type="InterPro" id="IPR013865">
    <property type="entry name" value="FAM32A"/>
</dbReference>
<evidence type="ECO:0008006" key="4">
    <source>
        <dbReference type="Google" id="ProtNLM"/>
    </source>
</evidence>
<reference evidence="2 3" key="1">
    <citation type="submission" date="2023-03" db="EMBL/GenBank/DDBJ databases">
        <title>Mating type loci evolution in Malassezia.</title>
        <authorList>
            <person name="Coelho M.A."/>
        </authorList>
    </citation>
    <scope>NUCLEOTIDE SEQUENCE [LARGE SCALE GENOMIC DNA]</scope>
    <source>
        <strain evidence="2 3">CBS 13387</strain>
    </source>
</reference>
<dbReference type="PANTHER" id="PTHR13282">
    <property type="entry name" value="PROTEIN FAM32A"/>
    <property type="match status" value="1"/>
</dbReference>
<evidence type="ECO:0000256" key="1">
    <source>
        <dbReference type="SAM" id="MobiDB-lite"/>
    </source>
</evidence>